<dbReference type="EMBL" id="GG704964">
    <property type="protein sequence ID" value="EEY97695.1"/>
    <property type="molecule type" value="Genomic_DNA"/>
</dbReference>
<name>D0S8H3_ACIJO</name>
<evidence type="ECO:0000313" key="1">
    <source>
        <dbReference type="EMBL" id="EEY97695.1"/>
    </source>
</evidence>
<evidence type="ECO:0000313" key="2">
    <source>
        <dbReference type="Proteomes" id="UP000012047"/>
    </source>
</evidence>
<protein>
    <submittedName>
        <fullName evidence="1">Uncharacterized protein</fullName>
    </submittedName>
</protein>
<gene>
    <name evidence="1" type="ORF">HMPREF0016_00778</name>
</gene>
<dbReference type="HOGENOM" id="CLU_2857437_0_0_6"/>
<organism evidence="1 2">
    <name type="scientific">Acinetobacter johnsonii SH046</name>
    <dbReference type="NCBI Taxonomy" id="575586"/>
    <lineage>
        <taxon>Bacteria</taxon>
        <taxon>Pseudomonadati</taxon>
        <taxon>Pseudomonadota</taxon>
        <taxon>Gammaproteobacteria</taxon>
        <taxon>Moraxellales</taxon>
        <taxon>Moraxellaceae</taxon>
        <taxon>Acinetobacter</taxon>
    </lineage>
</organism>
<reference evidence="2" key="1">
    <citation type="journal article" date="2012" name="PLoS ONE">
        <title>The success of Acinetobacter species; genetic, metabolic and virulence attributes.</title>
        <authorList>
            <person name="Peleg A.Y."/>
            <person name="de Breij A."/>
            <person name="Adams M.D."/>
            <person name="Cerqueira G.M."/>
            <person name="Mocali S."/>
            <person name="Galardini M."/>
            <person name="Nibbering P.H."/>
            <person name="Earl A.M."/>
            <person name="Ward D.V."/>
            <person name="Paterson D.L."/>
            <person name="Seifert H."/>
            <person name="Dijkshoorn L."/>
        </authorList>
    </citation>
    <scope>NUCLEOTIDE SEQUENCE [LARGE SCALE GENOMIC DNA]</scope>
    <source>
        <strain evidence="2">SH046</strain>
    </source>
</reference>
<accession>D0S8H3</accession>
<dbReference type="Proteomes" id="UP000012047">
    <property type="component" value="Unassembled WGS sequence"/>
</dbReference>
<dbReference type="Gene3D" id="2.60.120.200">
    <property type="match status" value="1"/>
</dbReference>
<proteinExistence type="predicted"/>
<dbReference type="AlphaFoldDB" id="D0S8H3"/>
<sequence length="64" mass="7399">MVVKHNGKEVANISGVNNYHQKWSPYFQMGIYRSSWREGALKNRVIVGQPVEAYHKNVVIKDLN</sequence>